<evidence type="ECO:0000313" key="2">
    <source>
        <dbReference type="EMBL" id="PAF24703.1"/>
    </source>
</evidence>
<dbReference type="Pfam" id="PF00534">
    <property type="entry name" value="Glycos_transf_1"/>
    <property type="match status" value="1"/>
</dbReference>
<organism evidence="2 3">
    <name type="scientific">Shouchella clausii</name>
    <name type="common">Alkalihalobacillus clausii</name>
    <dbReference type="NCBI Taxonomy" id="79880"/>
    <lineage>
        <taxon>Bacteria</taxon>
        <taxon>Bacillati</taxon>
        <taxon>Bacillota</taxon>
        <taxon>Bacilli</taxon>
        <taxon>Bacillales</taxon>
        <taxon>Bacillaceae</taxon>
        <taxon>Shouchella</taxon>
    </lineage>
</organism>
<dbReference type="PANTHER" id="PTHR12526">
    <property type="entry name" value="GLYCOSYLTRANSFERASE"/>
    <property type="match status" value="1"/>
</dbReference>
<dbReference type="InterPro" id="IPR001296">
    <property type="entry name" value="Glyco_trans_1"/>
</dbReference>
<dbReference type="Proteomes" id="UP000216133">
    <property type="component" value="Unassembled WGS sequence"/>
</dbReference>
<reference evidence="2 3" key="1">
    <citation type="submission" date="2017-07" db="EMBL/GenBank/DDBJ databases">
        <title>Isolation and whole genome analysis of endospore-forming bacteria from heroin.</title>
        <authorList>
            <person name="Kalinowski J."/>
            <person name="Ahrens B."/>
            <person name="Al-Dilaimi A."/>
            <person name="Winkler A."/>
            <person name="Wibberg D."/>
            <person name="Schleenbecker U."/>
            <person name="Ruckert C."/>
            <person name="Wolfel R."/>
            <person name="Grass G."/>
        </authorList>
    </citation>
    <scope>NUCLEOTIDE SEQUENCE [LARGE SCALE GENOMIC DNA]</scope>
    <source>
        <strain evidence="2 3">7523-2</strain>
    </source>
</reference>
<dbReference type="PANTHER" id="PTHR12526:SF630">
    <property type="entry name" value="GLYCOSYLTRANSFERASE"/>
    <property type="match status" value="1"/>
</dbReference>
<dbReference type="SUPFAM" id="SSF53756">
    <property type="entry name" value="UDP-Glycosyltransferase/glycogen phosphorylase"/>
    <property type="match status" value="1"/>
</dbReference>
<protein>
    <recommendedName>
        <fullName evidence="1">Glycosyl transferase family 1 domain-containing protein</fullName>
    </recommendedName>
</protein>
<dbReference type="EMBL" id="NPBS01000096">
    <property type="protein sequence ID" value="PAF24703.1"/>
    <property type="molecule type" value="Genomic_DNA"/>
</dbReference>
<dbReference type="AlphaFoldDB" id="A0A268RWS1"/>
<dbReference type="GO" id="GO:0016757">
    <property type="term" value="F:glycosyltransferase activity"/>
    <property type="evidence" value="ECO:0007669"/>
    <property type="project" value="InterPro"/>
</dbReference>
<name>A0A268RWS1_SHOCL</name>
<gene>
    <name evidence="2" type="ORF">CHH61_17255</name>
</gene>
<evidence type="ECO:0000313" key="3">
    <source>
        <dbReference type="Proteomes" id="UP000216133"/>
    </source>
</evidence>
<feature type="domain" description="Glycosyl transferase family 1" evidence="1">
    <location>
        <begin position="336"/>
        <end position="491"/>
    </location>
</feature>
<sequence>MVSLGSRRIKMDKLHFFLVTHNILSESGGLTIAAFNQSKLFLDNGHKVTVTTFDYQPNYQSIFQELTDMGRIYPSLEHLNKFEYYRNQNTLPDSKPTAALYEEEANEDVAFFYDSDNKRYCFVDGTLKKVKTYSDARLTAVRYFEFGNQPYLEVNFNKQGFVDRKVWFNQDGHPIQESFYTNDDFCYSTRHFKKKGVSGEFYLFNRKDEKVYAFKGAKAFDRHWLNELAANNAANQTKPIFIAHGQNCGTKVAAINPDHALRFFTIHSNHLEAPYTSGSHVQSKYKPVFENRQSLDGLVVLTEKQKRDILTDFPGEDNIYVIPNPLSVPELYNEARNPLKVIMVTRLEKEKRLDEALHIFSLVVKQLPEATLSIFGKGVEEENLLKLIKQLKLENNVLLKGYSSNIPKEFQKASISMLTSDFEGLPLAGIESLMNGTPIVSYNFNYGASDIIKNGITGYIIEDNDQQKMAEKIIYLLESPAVVAEMSKISRESMMEKYTGDVVYSTWTNVLKSHVSIQV</sequence>
<evidence type="ECO:0000259" key="1">
    <source>
        <dbReference type="Pfam" id="PF00534"/>
    </source>
</evidence>
<accession>A0A268RWS1</accession>
<comment type="caution">
    <text evidence="2">The sequence shown here is derived from an EMBL/GenBank/DDBJ whole genome shotgun (WGS) entry which is preliminary data.</text>
</comment>
<proteinExistence type="predicted"/>
<dbReference type="Gene3D" id="3.40.50.2000">
    <property type="entry name" value="Glycogen Phosphorylase B"/>
    <property type="match status" value="3"/>
</dbReference>